<comment type="caution">
    <text evidence="8">The sequence shown here is derived from an EMBL/GenBank/DDBJ whole genome shotgun (WGS) entry which is preliminary data.</text>
</comment>
<dbReference type="AlphaFoldDB" id="A0A1S9NAB4"/>
<reference evidence="8 9" key="1">
    <citation type="submission" date="2017-02" db="EMBL/GenBank/DDBJ databases">
        <title>Genome sequence of Clostridium beijerinckii Br21.</title>
        <authorList>
            <person name="Fonseca B.C."/>
            <person name="Guazzaroni M.E."/>
            <person name="Riano-Pachon D.M."/>
            <person name="Reginatto V."/>
        </authorList>
    </citation>
    <scope>NUCLEOTIDE SEQUENCE [LARGE SCALE GENOMIC DNA]</scope>
    <source>
        <strain evidence="8 9">Br21</strain>
    </source>
</reference>
<evidence type="ECO:0000313" key="8">
    <source>
        <dbReference type="EMBL" id="OOP74340.1"/>
    </source>
</evidence>
<evidence type="ECO:0000256" key="5">
    <source>
        <dbReference type="ARBA" id="ARBA00022989"/>
    </source>
</evidence>
<keyword evidence="6 7" id="KW-0472">Membrane</keyword>
<evidence type="ECO:0000256" key="7">
    <source>
        <dbReference type="SAM" id="Phobius"/>
    </source>
</evidence>
<dbReference type="Pfam" id="PF03601">
    <property type="entry name" value="Cons_hypoth698"/>
    <property type="match status" value="1"/>
</dbReference>
<evidence type="ECO:0008006" key="10">
    <source>
        <dbReference type="Google" id="ProtNLM"/>
    </source>
</evidence>
<dbReference type="InterPro" id="IPR018383">
    <property type="entry name" value="UPF0324_pro"/>
</dbReference>
<comment type="subcellular location">
    <subcellularLocation>
        <location evidence="1">Cell membrane</location>
        <topology evidence="1">Multi-pass membrane protein</topology>
    </subcellularLocation>
</comment>
<proteinExistence type="inferred from homology"/>
<name>A0A1S9NAB4_CLOBE</name>
<accession>A0A1S9NAB4</accession>
<feature type="transmembrane region" description="Helical" evidence="7">
    <location>
        <begin position="34"/>
        <end position="51"/>
    </location>
</feature>
<dbReference type="RefSeq" id="WP_078115142.1">
    <property type="nucleotide sequence ID" value="NZ_MWMH01000002.1"/>
</dbReference>
<dbReference type="GO" id="GO:0005886">
    <property type="term" value="C:plasma membrane"/>
    <property type="evidence" value="ECO:0007669"/>
    <property type="project" value="UniProtKB-SubCell"/>
</dbReference>
<sequence length="337" mass="36188">MKVNKEKLNKVIVILPGLIVCIIIAWIGKFIGNYIPSIGEASLAIFIGMAFGNTYGNKKIYDKGTKFAESDLLSYSIVLLGGTLSAQTILKLGASGVAFIVLQMTITILSAILIGKKLGFSENFRLLMASGNAVCGSSAIAAVTPVIEADDNDKGISITIVNVTGTVLMLLLPFIAQIIFKSETIKTSALIGGILQSVGQVVASGSLVNEGVKELATIFKIVRIIFLVFVVLSFGTMKNKSSSKPNSKKVSSKIRVPWYVIGFFIMCFLFTIDIFSMDVSKIFKMMSNNFEIIALAGIGMRVNFKELIKQGAKASIYGAGVATVQIISAIILIRIFL</sequence>
<dbReference type="Proteomes" id="UP000190959">
    <property type="component" value="Unassembled WGS sequence"/>
</dbReference>
<keyword evidence="3" id="KW-1003">Cell membrane</keyword>
<gene>
    <name evidence="8" type="ORF">CBEIBR21_07575</name>
</gene>
<dbReference type="PANTHER" id="PTHR30106">
    <property type="entry name" value="INNER MEMBRANE PROTEIN YEIH-RELATED"/>
    <property type="match status" value="1"/>
</dbReference>
<keyword evidence="5 7" id="KW-1133">Transmembrane helix</keyword>
<evidence type="ECO:0000256" key="6">
    <source>
        <dbReference type="ARBA" id="ARBA00023136"/>
    </source>
</evidence>
<evidence type="ECO:0000256" key="2">
    <source>
        <dbReference type="ARBA" id="ARBA00007977"/>
    </source>
</evidence>
<protein>
    <recommendedName>
        <fullName evidence="10">Sulfate exporter family transporter</fullName>
    </recommendedName>
</protein>
<evidence type="ECO:0000256" key="3">
    <source>
        <dbReference type="ARBA" id="ARBA00022475"/>
    </source>
</evidence>
<evidence type="ECO:0000313" key="9">
    <source>
        <dbReference type="Proteomes" id="UP000190959"/>
    </source>
</evidence>
<dbReference type="EMBL" id="MWMH01000002">
    <property type="protein sequence ID" value="OOP74340.1"/>
    <property type="molecule type" value="Genomic_DNA"/>
</dbReference>
<organism evidence="8 9">
    <name type="scientific">Clostridium beijerinckii</name>
    <name type="common">Clostridium MP</name>
    <dbReference type="NCBI Taxonomy" id="1520"/>
    <lineage>
        <taxon>Bacteria</taxon>
        <taxon>Bacillati</taxon>
        <taxon>Bacillota</taxon>
        <taxon>Clostridia</taxon>
        <taxon>Eubacteriales</taxon>
        <taxon>Clostridiaceae</taxon>
        <taxon>Clostridium</taxon>
    </lineage>
</organism>
<keyword evidence="4 7" id="KW-0812">Transmembrane</keyword>
<feature type="transmembrane region" description="Helical" evidence="7">
    <location>
        <begin position="12"/>
        <end position="28"/>
    </location>
</feature>
<evidence type="ECO:0000256" key="1">
    <source>
        <dbReference type="ARBA" id="ARBA00004651"/>
    </source>
</evidence>
<feature type="transmembrane region" description="Helical" evidence="7">
    <location>
        <begin position="96"/>
        <end position="114"/>
    </location>
</feature>
<feature type="transmembrane region" description="Helical" evidence="7">
    <location>
        <begin position="126"/>
        <end position="147"/>
    </location>
</feature>
<feature type="transmembrane region" description="Helical" evidence="7">
    <location>
        <begin position="159"/>
        <end position="180"/>
    </location>
</feature>
<feature type="transmembrane region" description="Helical" evidence="7">
    <location>
        <begin position="316"/>
        <end position="336"/>
    </location>
</feature>
<feature type="transmembrane region" description="Helical" evidence="7">
    <location>
        <begin position="256"/>
        <end position="276"/>
    </location>
</feature>
<evidence type="ECO:0000256" key="4">
    <source>
        <dbReference type="ARBA" id="ARBA00022692"/>
    </source>
</evidence>
<dbReference type="PANTHER" id="PTHR30106:SF2">
    <property type="entry name" value="UPF0324 INNER MEMBRANE PROTEIN YEIH"/>
    <property type="match status" value="1"/>
</dbReference>
<comment type="similarity">
    <text evidence="2">Belongs to the UPF0324 family.</text>
</comment>
<feature type="transmembrane region" description="Helical" evidence="7">
    <location>
        <begin position="215"/>
        <end position="235"/>
    </location>
</feature>